<evidence type="ECO:0000313" key="1">
    <source>
        <dbReference type="EMBL" id="CAK0867916.1"/>
    </source>
</evidence>
<reference evidence="1" key="1">
    <citation type="submission" date="2023-10" db="EMBL/GenBank/DDBJ databases">
        <authorList>
            <person name="Chen Y."/>
            <person name="Shah S."/>
            <person name="Dougan E. K."/>
            <person name="Thang M."/>
            <person name="Chan C."/>
        </authorList>
    </citation>
    <scope>NUCLEOTIDE SEQUENCE [LARGE SCALE GENOMIC DNA]</scope>
</reference>
<accession>A0ABN9V4Y8</accession>
<gene>
    <name evidence="1" type="ORF">PCOR1329_LOCUS54736</name>
</gene>
<sequence length="111" mass="12457">MVTVALSLRVGGWACVCRRYLCNEARDTVRMREGASTPDATLYRRRVTWIFMFDDQRERFIHNSSPNGDWRKLDVVEASLPVGSVWDEAVVSNIIAKGLCVSSVSSSFGNI</sequence>
<proteinExistence type="predicted"/>
<dbReference type="EMBL" id="CAUYUJ010016694">
    <property type="protein sequence ID" value="CAK0867916.1"/>
    <property type="molecule type" value="Genomic_DNA"/>
</dbReference>
<protein>
    <submittedName>
        <fullName evidence="1">Uncharacterized protein</fullName>
    </submittedName>
</protein>
<organism evidence="1 2">
    <name type="scientific">Prorocentrum cordatum</name>
    <dbReference type="NCBI Taxonomy" id="2364126"/>
    <lineage>
        <taxon>Eukaryota</taxon>
        <taxon>Sar</taxon>
        <taxon>Alveolata</taxon>
        <taxon>Dinophyceae</taxon>
        <taxon>Prorocentrales</taxon>
        <taxon>Prorocentraceae</taxon>
        <taxon>Prorocentrum</taxon>
    </lineage>
</organism>
<evidence type="ECO:0000313" key="2">
    <source>
        <dbReference type="Proteomes" id="UP001189429"/>
    </source>
</evidence>
<comment type="caution">
    <text evidence="1">The sequence shown here is derived from an EMBL/GenBank/DDBJ whole genome shotgun (WGS) entry which is preliminary data.</text>
</comment>
<keyword evidence="2" id="KW-1185">Reference proteome</keyword>
<name>A0ABN9V4Y8_9DINO</name>
<dbReference type="Proteomes" id="UP001189429">
    <property type="component" value="Unassembled WGS sequence"/>
</dbReference>